<accession>A0A3B1DCU0</accession>
<proteinExistence type="predicted"/>
<sequence length="26" mass="3036">STLSRLEKNREGVEKYLKTLLDKIDS</sequence>
<reference evidence="1" key="1">
    <citation type="submission" date="2018-06" db="EMBL/GenBank/DDBJ databases">
        <authorList>
            <person name="Zhirakovskaya E."/>
        </authorList>
    </citation>
    <scope>NUCLEOTIDE SEQUENCE</scope>
</reference>
<evidence type="ECO:0000313" key="1">
    <source>
        <dbReference type="EMBL" id="VAX33818.1"/>
    </source>
</evidence>
<organism evidence="1">
    <name type="scientific">hydrothermal vent metagenome</name>
    <dbReference type="NCBI Taxonomy" id="652676"/>
    <lineage>
        <taxon>unclassified sequences</taxon>
        <taxon>metagenomes</taxon>
        <taxon>ecological metagenomes</taxon>
    </lineage>
</organism>
<dbReference type="AlphaFoldDB" id="A0A3B1DCU0"/>
<dbReference type="EMBL" id="UOGF01000120">
    <property type="protein sequence ID" value="VAX33818.1"/>
    <property type="molecule type" value="Genomic_DNA"/>
</dbReference>
<gene>
    <name evidence="1" type="ORF">MNBD_NITROSPIRAE01-1662</name>
</gene>
<name>A0A3B1DCU0_9ZZZZ</name>
<protein>
    <submittedName>
        <fullName evidence="1">Uncharacterized protein</fullName>
    </submittedName>
</protein>
<feature type="non-terminal residue" evidence="1">
    <location>
        <position position="1"/>
    </location>
</feature>